<reference evidence="1 2" key="1">
    <citation type="submission" date="2024-07" db="EMBL/GenBank/DDBJ databases">
        <title>Uliginosibacterium flavum JJ3220;KACC:17644.</title>
        <authorList>
            <person name="Kim M.K."/>
        </authorList>
    </citation>
    <scope>NUCLEOTIDE SEQUENCE [LARGE SCALE GENOMIC DNA]</scope>
    <source>
        <strain evidence="1 2">KACC:17644</strain>
    </source>
</reference>
<proteinExistence type="predicted"/>
<keyword evidence="1" id="KW-0378">Hydrolase</keyword>
<sequence length="228" mass="25396">MSKILIVPGLNGSGPSHWQSWFEQKLPNTLRVEQSDWSDPYLPRWAGAVRHELDRAKGHVWIIAHSFGCLAAAHAASDYRDKIAGVMFVAPADPEKFEVTDMLPTQRLGFPSVVVASSTDPWMRLTAAAYWADLWGSRLISIGNAGHINSESGFGPWPDGLAIFEQLRRTQSDLPLGSLDPDFRFPACQTSGLKRKQNALKKRLAQNWKQWMHGLSADDFETKPVSAD</sequence>
<dbReference type="SUPFAM" id="SSF53474">
    <property type="entry name" value="alpha/beta-Hydrolases"/>
    <property type="match status" value="1"/>
</dbReference>
<dbReference type="Pfam" id="PF06821">
    <property type="entry name" value="Ser_hydrolase"/>
    <property type="match status" value="1"/>
</dbReference>
<dbReference type="RefSeq" id="WP_354601630.1">
    <property type="nucleotide sequence ID" value="NZ_JBEWZI010000014.1"/>
</dbReference>
<comment type="caution">
    <text evidence="1">The sequence shown here is derived from an EMBL/GenBank/DDBJ whole genome shotgun (WGS) entry which is preliminary data.</text>
</comment>
<protein>
    <submittedName>
        <fullName evidence="1">Alpha/beta hydrolase</fullName>
        <ecNumber evidence="1">3.-.-.-</ecNumber>
    </submittedName>
</protein>
<evidence type="ECO:0000313" key="2">
    <source>
        <dbReference type="Proteomes" id="UP001549691"/>
    </source>
</evidence>
<dbReference type="Proteomes" id="UP001549691">
    <property type="component" value="Unassembled WGS sequence"/>
</dbReference>
<name>A0ABV2TMM1_9RHOO</name>
<gene>
    <name evidence="1" type="ORF">ABXR19_13305</name>
</gene>
<accession>A0ABV2TMM1</accession>
<dbReference type="EMBL" id="JBEWZI010000014">
    <property type="protein sequence ID" value="MET7015167.1"/>
    <property type="molecule type" value="Genomic_DNA"/>
</dbReference>
<dbReference type="InterPro" id="IPR010662">
    <property type="entry name" value="RBBP9/YdeN"/>
</dbReference>
<evidence type="ECO:0000313" key="1">
    <source>
        <dbReference type="EMBL" id="MET7015167.1"/>
    </source>
</evidence>
<dbReference type="EC" id="3.-.-.-" evidence="1"/>
<dbReference type="Gene3D" id="3.40.50.1820">
    <property type="entry name" value="alpha/beta hydrolase"/>
    <property type="match status" value="1"/>
</dbReference>
<dbReference type="GO" id="GO:0016787">
    <property type="term" value="F:hydrolase activity"/>
    <property type="evidence" value="ECO:0007669"/>
    <property type="project" value="UniProtKB-KW"/>
</dbReference>
<dbReference type="InterPro" id="IPR029058">
    <property type="entry name" value="AB_hydrolase_fold"/>
</dbReference>
<keyword evidence="2" id="KW-1185">Reference proteome</keyword>
<organism evidence="1 2">
    <name type="scientific">Uliginosibacterium flavum</name>
    <dbReference type="NCBI Taxonomy" id="1396831"/>
    <lineage>
        <taxon>Bacteria</taxon>
        <taxon>Pseudomonadati</taxon>
        <taxon>Pseudomonadota</taxon>
        <taxon>Betaproteobacteria</taxon>
        <taxon>Rhodocyclales</taxon>
        <taxon>Zoogloeaceae</taxon>
        <taxon>Uliginosibacterium</taxon>
    </lineage>
</organism>